<proteinExistence type="inferred from homology"/>
<comment type="catalytic activity">
    <reaction evidence="8">
        <text>fluoride(in) = fluoride(out)</text>
        <dbReference type="Rhea" id="RHEA:76159"/>
        <dbReference type="ChEBI" id="CHEBI:17051"/>
    </reaction>
    <physiologicalReaction direction="left-to-right" evidence="8">
        <dbReference type="Rhea" id="RHEA:76160"/>
    </physiologicalReaction>
</comment>
<evidence type="ECO:0000256" key="4">
    <source>
        <dbReference type="ARBA" id="ARBA00022692"/>
    </source>
</evidence>
<feature type="transmembrane region" description="Helical" evidence="10">
    <location>
        <begin position="58"/>
        <end position="77"/>
    </location>
</feature>
<keyword evidence="3" id="KW-1003">Cell membrane</keyword>
<keyword evidence="13" id="KW-1185">Reference proteome</keyword>
<dbReference type="GO" id="GO:1903425">
    <property type="term" value="F:fluoride transmembrane transporter activity"/>
    <property type="evidence" value="ECO:0007669"/>
    <property type="project" value="TreeGrafter"/>
</dbReference>
<dbReference type="PANTHER" id="PTHR28259:SF1">
    <property type="entry name" value="FLUORIDE EXPORT PROTEIN 1-RELATED"/>
    <property type="match status" value="1"/>
</dbReference>
<accession>A0AAW1R607</accession>
<feature type="chain" id="PRO_5043587266" description="Fluoride ion transporter CrcB" evidence="11">
    <location>
        <begin position="21"/>
        <end position="231"/>
    </location>
</feature>
<feature type="compositionally biased region" description="Low complexity" evidence="9">
    <location>
        <begin position="110"/>
        <end position="121"/>
    </location>
</feature>
<keyword evidence="11" id="KW-0732">Signal</keyword>
<dbReference type="AlphaFoldDB" id="A0AAW1R607"/>
<feature type="region of interest" description="Disordered" evidence="9">
    <location>
        <begin position="92"/>
        <end position="121"/>
    </location>
</feature>
<feature type="transmembrane region" description="Helical" evidence="10">
    <location>
        <begin position="166"/>
        <end position="186"/>
    </location>
</feature>
<evidence type="ECO:0000256" key="10">
    <source>
        <dbReference type="SAM" id="Phobius"/>
    </source>
</evidence>
<feature type="signal peptide" evidence="11">
    <location>
        <begin position="1"/>
        <end position="20"/>
    </location>
</feature>
<evidence type="ECO:0000256" key="1">
    <source>
        <dbReference type="ARBA" id="ARBA00002598"/>
    </source>
</evidence>
<comment type="caution">
    <text evidence="12">The sequence shown here is derived from an EMBL/GenBank/DDBJ whole genome shotgun (WGS) entry which is preliminary data.</text>
</comment>
<organism evidence="12 13">
    <name type="scientific">[Myrmecia] bisecta</name>
    <dbReference type="NCBI Taxonomy" id="41462"/>
    <lineage>
        <taxon>Eukaryota</taxon>
        <taxon>Viridiplantae</taxon>
        <taxon>Chlorophyta</taxon>
        <taxon>core chlorophytes</taxon>
        <taxon>Trebouxiophyceae</taxon>
        <taxon>Trebouxiales</taxon>
        <taxon>Trebouxiaceae</taxon>
        <taxon>Myrmecia</taxon>
    </lineage>
</organism>
<keyword evidence="6 10" id="KW-0472">Membrane</keyword>
<evidence type="ECO:0008006" key="14">
    <source>
        <dbReference type="Google" id="ProtNLM"/>
    </source>
</evidence>
<evidence type="ECO:0000256" key="6">
    <source>
        <dbReference type="ARBA" id="ARBA00023136"/>
    </source>
</evidence>
<sequence length="231" mass="24593">MKHTATVVVHLCLGSQLGVLTRIYLSQLFQNGCSGHWGVCLTSPGTSSTHYSAYFTDLPANLLGCFVMGLLASMPGLTPELGSMLTLRSSTPLGNTDSSLEPKQDDGQDSSSSESNSRARNASQLNNALPGRWGWLPLGTFIANMLACAVDYIIKAVLVRTGTQSYWAQLLTSAVITGFAGSLSTVSTWAMEIQAHLKAVPESIHGYVYAIGTIITGALLGVILYGWSMWA</sequence>
<dbReference type="EMBL" id="JALJOR010000001">
    <property type="protein sequence ID" value="KAK9828861.1"/>
    <property type="molecule type" value="Genomic_DNA"/>
</dbReference>
<keyword evidence="5 10" id="KW-1133">Transmembrane helix</keyword>
<name>A0AAW1R607_9CHLO</name>
<dbReference type="InterPro" id="IPR003691">
    <property type="entry name" value="FluC"/>
</dbReference>
<comment type="function">
    <text evidence="1">Fluoride channel required for the rapid expulsion of cytoplasmic fluoride.</text>
</comment>
<evidence type="ECO:0000256" key="9">
    <source>
        <dbReference type="SAM" id="MobiDB-lite"/>
    </source>
</evidence>
<evidence type="ECO:0000313" key="13">
    <source>
        <dbReference type="Proteomes" id="UP001489004"/>
    </source>
</evidence>
<protein>
    <recommendedName>
        <fullName evidence="14">Fluoride ion transporter CrcB</fullName>
    </recommendedName>
</protein>
<dbReference type="Proteomes" id="UP001489004">
    <property type="component" value="Unassembled WGS sequence"/>
</dbReference>
<keyword evidence="4 10" id="KW-0812">Transmembrane</keyword>
<gene>
    <name evidence="12" type="ORF">WJX72_002442</name>
</gene>
<comment type="similarity">
    <text evidence="7">Belongs to the fluoride channel Fluc/FEX (TC 1.A.43) family.</text>
</comment>
<dbReference type="PANTHER" id="PTHR28259">
    <property type="entry name" value="FLUORIDE EXPORT PROTEIN 1-RELATED"/>
    <property type="match status" value="1"/>
</dbReference>
<evidence type="ECO:0000256" key="5">
    <source>
        <dbReference type="ARBA" id="ARBA00022989"/>
    </source>
</evidence>
<comment type="subcellular location">
    <subcellularLocation>
        <location evidence="2">Cell membrane</location>
        <topology evidence="2">Multi-pass membrane protein</topology>
    </subcellularLocation>
</comment>
<evidence type="ECO:0000256" key="8">
    <source>
        <dbReference type="ARBA" id="ARBA00035585"/>
    </source>
</evidence>
<reference evidence="12 13" key="1">
    <citation type="journal article" date="2024" name="Nat. Commun.">
        <title>Phylogenomics reveals the evolutionary origins of lichenization in chlorophyte algae.</title>
        <authorList>
            <person name="Puginier C."/>
            <person name="Libourel C."/>
            <person name="Otte J."/>
            <person name="Skaloud P."/>
            <person name="Haon M."/>
            <person name="Grisel S."/>
            <person name="Petersen M."/>
            <person name="Berrin J.G."/>
            <person name="Delaux P.M."/>
            <person name="Dal Grande F."/>
            <person name="Keller J."/>
        </authorList>
    </citation>
    <scope>NUCLEOTIDE SEQUENCE [LARGE SCALE GENOMIC DNA]</scope>
    <source>
        <strain evidence="12 13">SAG 2043</strain>
    </source>
</reference>
<evidence type="ECO:0000256" key="11">
    <source>
        <dbReference type="SAM" id="SignalP"/>
    </source>
</evidence>
<dbReference type="GO" id="GO:0005886">
    <property type="term" value="C:plasma membrane"/>
    <property type="evidence" value="ECO:0007669"/>
    <property type="project" value="UniProtKB-SubCell"/>
</dbReference>
<feature type="transmembrane region" description="Helical" evidence="10">
    <location>
        <begin position="206"/>
        <end position="227"/>
    </location>
</feature>
<evidence type="ECO:0000256" key="2">
    <source>
        <dbReference type="ARBA" id="ARBA00004651"/>
    </source>
</evidence>
<dbReference type="Pfam" id="PF02537">
    <property type="entry name" value="CRCB"/>
    <property type="match status" value="1"/>
</dbReference>
<evidence type="ECO:0000313" key="12">
    <source>
        <dbReference type="EMBL" id="KAK9828861.1"/>
    </source>
</evidence>
<feature type="transmembrane region" description="Helical" evidence="10">
    <location>
        <begin position="133"/>
        <end position="154"/>
    </location>
</feature>
<evidence type="ECO:0000256" key="3">
    <source>
        <dbReference type="ARBA" id="ARBA00022475"/>
    </source>
</evidence>
<evidence type="ECO:0000256" key="7">
    <source>
        <dbReference type="ARBA" id="ARBA00035120"/>
    </source>
</evidence>